<accession>A0A4Y9VT64</accession>
<dbReference type="PANTHER" id="PTHR43155:SF2">
    <property type="entry name" value="CYCLIC DI-GMP PHOSPHODIESTERASE PA4108"/>
    <property type="match status" value="1"/>
</dbReference>
<dbReference type="PROSITE" id="PS51832">
    <property type="entry name" value="HD_GYP"/>
    <property type="match status" value="1"/>
</dbReference>
<dbReference type="GO" id="GO:0008081">
    <property type="term" value="F:phosphoric diester hydrolase activity"/>
    <property type="evidence" value="ECO:0007669"/>
    <property type="project" value="UniProtKB-ARBA"/>
</dbReference>
<dbReference type="OrthoDB" id="9780948at2"/>
<gene>
    <name evidence="3" type="ORF">C3Y98_06460</name>
</gene>
<evidence type="ECO:0000256" key="1">
    <source>
        <dbReference type="SAM" id="Coils"/>
    </source>
</evidence>
<dbReference type="Proteomes" id="UP000297706">
    <property type="component" value="Unassembled WGS sequence"/>
</dbReference>
<name>A0A4Y9VT64_9PROT</name>
<dbReference type="SUPFAM" id="SSF109604">
    <property type="entry name" value="HD-domain/PDEase-like"/>
    <property type="match status" value="2"/>
</dbReference>
<feature type="domain" description="HD-GYP" evidence="2">
    <location>
        <begin position="108"/>
        <end position="300"/>
    </location>
</feature>
<dbReference type="PANTHER" id="PTHR43155">
    <property type="entry name" value="CYCLIC DI-GMP PHOSPHODIESTERASE PA4108-RELATED"/>
    <property type="match status" value="1"/>
</dbReference>
<feature type="coiled-coil region" evidence="1">
    <location>
        <begin position="299"/>
        <end position="329"/>
    </location>
</feature>
<evidence type="ECO:0000259" key="2">
    <source>
        <dbReference type="PROSITE" id="PS51832"/>
    </source>
</evidence>
<evidence type="ECO:0000313" key="3">
    <source>
        <dbReference type="EMBL" id="TFW71723.1"/>
    </source>
</evidence>
<dbReference type="InterPro" id="IPR037522">
    <property type="entry name" value="HD_GYP_dom"/>
</dbReference>
<dbReference type="AlphaFoldDB" id="A0A4Y9VT64"/>
<dbReference type="EMBL" id="PQVH01000008">
    <property type="protein sequence ID" value="TFW71723.1"/>
    <property type="molecule type" value="Genomic_DNA"/>
</dbReference>
<organism evidence="3 4">
    <name type="scientific">Methylotenera oryzisoli</name>
    <dbReference type="NCBI Taxonomy" id="2080758"/>
    <lineage>
        <taxon>Bacteria</taxon>
        <taxon>Pseudomonadati</taxon>
        <taxon>Pseudomonadota</taxon>
        <taxon>Betaproteobacteria</taxon>
        <taxon>Nitrosomonadales</taxon>
        <taxon>Methylophilaceae</taxon>
        <taxon>Methylotenera</taxon>
    </lineage>
</organism>
<dbReference type="Pfam" id="PF13487">
    <property type="entry name" value="HD_5"/>
    <property type="match status" value="1"/>
</dbReference>
<keyword evidence="4" id="KW-1185">Reference proteome</keyword>
<protein>
    <recommendedName>
        <fullName evidence="2">HD-GYP domain-containing protein</fullName>
    </recommendedName>
</protein>
<keyword evidence="1" id="KW-0175">Coiled coil</keyword>
<comment type="caution">
    <text evidence="3">The sequence shown here is derived from an EMBL/GenBank/DDBJ whole genome shotgun (WGS) entry which is preliminary data.</text>
</comment>
<dbReference type="RefSeq" id="WP_135277363.1">
    <property type="nucleotide sequence ID" value="NZ_PQVH01000008.1"/>
</dbReference>
<dbReference type="Gene3D" id="1.10.3210.10">
    <property type="entry name" value="Hypothetical protein af1432"/>
    <property type="match status" value="1"/>
</dbReference>
<proteinExistence type="predicted"/>
<dbReference type="CDD" id="cd00077">
    <property type="entry name" value="HDc"/>
    <property type="match status" value="1"/>
</dbReference>
<dbReference type="InterPro" id="IPR003607">
    <property type="entry name" value="HD/PDEase_dom"/>
</dbReference>
<evidence type="ECO:0000313" key="4">
    <source>
        <dbReference type="Proteomes" id="UP000297706"/>
    </source>
</evidence>
<sequence>MMTSQTSDTNLNIIENIISASESSEFYLSEDVYDHAGNKLLGKGYKVTPSIKDKLINRVLKKPLETSISSDSLLTAQDIYLEAERLINNNTFLLSFSAELKLDVSVVKFLELAPLASLLLTVQRNNSKEAFEHTLLVMLIARQIAKRLHYDANKTHDLTIASLLHDVGELYCVIPNTKNLSLEHWRSIMTHPIIGSSVVRQHMGYSVSVYKAILEHHERNDGSGYPNHLPAAHCSDIGKVLIVAEAFSGMVRRQYDLSNLIITLKLVNHDFPSLQFNALIDLLSSLRKLENVKATNPILDHLLTQLKNIEEMIELLKALERSHPKLKELATYLILRLSRICQTIYASGLTDCIELGMWEQIKLDEEVNHELFITINEVEWKLKDVFRDVSLRVMKDDVENSEEILRVIQKIKGGEQALPLT</sequence>
<reference evidence="3 4" key="1">
    <citation type="submission" date="2018-02" db="EMBL/GenBank/DDBJ databases">
        <title>A novel lanthanide dependent methylotroph, Methylotenera sp. La3113.</title>
        <authorList>
            <person name="Lv H."/>
            <person name="Tani A."/>
        </authorList>
    </citation>
    <scope>NUCLEOTIDE SEQUENCE [LARGE SCALE GENOMIC DNA]</scope>
    <source>
        <strain evidence="3 4">La3113</strain>
    </source>
</reference>